<evidence type="ECO:0000313" key="2">
    <source>
        <dbReference type="EMBL" id="MCD1654867.1"/>
    </source>
</evidence>
<evidence type="ECO:0000313" key="3">
    <source>
        <dbReference type="Proteomes" id="UP001198163"/>
    </source>
</evidence>
<feature type="compositionally biased region" description="Basic and acidic residues" evidence="1">
    <location>
        <begin position="1"/>
        <end position="12"/>
    </location>
</feature>
<proteinExistence type="predicted"/>
<reference evidence="2" key="1">
    <citation type="submission" date="2021-08" db="EMBL/GenBank/DDBJ databases">
        <title>Comparative analyses of Brucepasteria parasyntrophica and Teretinema zuelzerae.</title>
        <authorList>
            <person name="Song Y."/>
            <person name="Brune A."/>
        </authorList>
    </citation>
    <scope>NUCLEOTIDE SEQUENCE</scope>
    <source>
        <strain evidence="2">DSM 1903</strain>
    </source>
</reference>
<dbReference type="RefSeq" id="WP_230755491.1">
    <property type="nucleotide sequence ID" value="NZ_JAINWA010000003.1"/>
</dbReference>
<evidence type="ECO:0000256" key="1">
    <source>
        <dbReference type="SAM" id="MobiDB-lite"/>
    </source>
</evidence>
<gene>
    <name evidence="2" type="ORF">K7J14_09145</name>
</gene>
<organism evidence="2 3">
    <name type="scientific">Teretinema zuelzerae</name>
    <dbReference type="NCBI Taxonomy" id="156"/>
    <lineage>
        <taxon>Bacteria</taxon>
        <taxon>Pseudomonadati</taxon>
        <taxon>Spirochaetota</taxon>
        <taxon>Spirochaetia</taxon>
        <taxon>Spirochaetales</taxon>
        <taxon>Treponemataceae</taxon>
        <taxon>Teretinema</taxon>
    </lineage>
</organism>
<dbReference type="Proteomes" id="UP001198163">
    <property type="component" value="Unassembled WGS sequence"/>
</dbReference>
<accession>A0AAE3JI88</accession>
<feature type="region of interest" description="Disordered" evidence="1">
    <location>
        <begin position="1"/>
        <end position="21"/>
    </location>
</feature>
<dbReference type="EMBL" id="JAINWA010000003">
    <property type="protein sequence ID" value="MCD1654867.1"/>
    <property type="molecule type" value="Genomic_DNA"/>
</dbReference>
<dbReference type="AlphaFoldDB" id="A0AAE3JI88"/>
<protein>
    <submittedName>
        <fullName evidence="2">Uncharacterized protein</fullName>
    </submittedName>
</protein>
<keyword evidence="3" id="KW-1185">Reference proteome</keyword>
<name>A0AAE3JI88_9SPIR</name>
<sequence>MTADDLERHLQNTRENSCEQSKQQAADAAAVYVYERLSYFVSSNRDEDEGGDFFLWLYPRIKRLILSFNPSKASLSTYMTKYVQFYYRSFLRIRCAQAAHRNALEQEECVRVLSETDESHDASSALEFLRDPEETYGGKLDLSTREGQIYARKILLLACKSSLFIDDQAIRKVAYLTGCDEAWLMEKCDALRRHCKEKEERFKIERERMNGYYIRARRCELELRSLDRSSGRFAQLEKERSYCLLQWKRLESEQSRHIRAPSNRCLAATLGISRGTIDSTLAYTNKHAYSGAI</sequence>
<comment type="caution">
    <text evidence="2">The sequence shown here is derived from an EMBL/GenBank/DDBJ whole genome shotgun (WGS) entry which is preliminary data.</text>
</comment>